<evidence type="ECO:0000256" key="2">
    <source>
        <dbReference type="ARBA" id="ARBA00022771"/>
    </source>
</evidence>
<keyword evidence="9" id="KW-1185">Reference proteome</keyword>
<dbReference type="RefSeq" id="XP_038058711.1">
    <property type="nucleotide sequence ID" value="XM_038202783.1"/>
</dbReference>
<feature type="domain" description="RING-type" evidence="6">
    <location>
        <begin position="20"/>
        <end position="64"/>
    </location>
</feature>
<dbReference type="InterPro" id="IPR047153">
    <property type="entry name" value="TRIM45/56/19-like"/>
</dbReference>
<dbReference type="EnsemblMetazoa" id="XM_038202783.1">
    <property type="protein sequence ID" value="XP_038058711.1"/>
    <property type="gene ID" value="LOC119729992"/>
</dbReference>
<dbReference type="Pfam" id="PF00643">
    <property type="entry name" value="zf-B_box"/>
    <property type="match status" value="2"/>
</dbReference>
<dbReference type="AlphaFoldDB" id="A0A914A5M7"/>
<dbReference type="SMART" id="SM00184">
    <property type="entry name" value="RING"/>
    <property type="match status" value="2"/>
</dbReference>
<feature type="domain" description="B box-type" evidence="7">
    <location>
        <begin position="101"/>
        <end position="148"/>
    </location>
</feature>
<dbReference type="Gene3D" id="3.30.40.10">
    <property type="entry name" value="Zinc/RING finger domain, C3HC4 (zinc finger)"/>
    <property type="match status" value="1"/>
</dbReference>
<evidence type="ECO:0000313" key="9">
    <source>
        <dbReference type="Proteomes" id="UP000887568"/>
    </source>
</evidence>
<evidence type="ECO:0000259" key="7">
    <source>
        <dbReference type="PROSITE" id="PS50119"/>
    </source>
</evidence>
<dbReference type="PROSITE" id="PS00518">
    <property type="entry name" value="ZF_RING_1"/>
    <property type="match status" value="1"/>
</dbReference>
<dbReference type="CDD" id="cd19756">
    <property type="entry name" value="Bbox2"/>
    <property type="match status" value="1"/>
</dbReference>
<dbReference type="GO" id="GO:0008270">
    <property type="term" value="F:zinc ion binding"/>
    <property type="evidence" value="ECO:0007669"/>
    <property type="project" value="UniProtKB-KW"/>
</dbReference>
<dbReference type="Gene3D" id="3.30.160.60">
    <property type="entry name" value="Classic Zinc Finger"/>
    <property type="match status" value="1"/>
</dbReference>
<reference evidence="8" key="1">
    <citation type="submission" date="2022-11" db="UniProtKB">
        <authorList>
            <consortium name="EnsemblMetazoa"/>
        </authorList>
    </citation>
    <scope>IDENTIFICATION</scope>
</reference>
<evidence type="ECO:0000313" key="8">
    <source>
        <dbReference type="EnsemblMetazoa" id="XP_038058711.1"/>
    </source>
</evidence>
<dbReference type="Gene3D" id="4.10.830.40">
    <property type="match status" value="1"/>
</dbReference>
<dbReference type="PANTHER" id="PTHR25462">
    <property type="entry name" value="BONUS, ISOFORM C-RELATED"/>
    <property type="match status" value="1"/>
</dbReference>
<keyword evidence="2 4" id="KW-0863">Zinc-finger</keyword>
<dbReference type="SUPFAM" id="SSF57850">
    <property type="entry name" value="RING/U-box"/>
    <property type="match status" value="1"/>
</dbReference>
<evidence type="ECO:0000256" key="4">
    <source>
        <dbReference type="PROSITE-ProRule" id="PRU00024"/>
    </source>
</evidence>
<evidence type="ECO:0000256" key="3">
    <source>
        <dbReference type="ARBA" id="ARBA00022833"/>
    </source>
</evidence>
<dbReference type="PANTHER" id="PTHR25462:SF296">
    <property type="entry name" value="MEIOTIC P26, ISOFORM F"/>
    <property type="match status" value="1"/>
</dbReference>
<dbReference type="InterPro" id="IPR001841">
    <property type="entry name" value="Znf_RING"/>
</dbReference>
<sequence length="404" mass="46138">MATGGAAEVLGKIGERHLECSICLTHFAEPKFLDCLHTFCFNCLQNLRQGEDSQSVKLKCPLCRRETILGRKRVKDLPTNLTLSALVEEFTIQEQLLEGQGSEIKCQSCDENNPAISFCTECTHFICQDCHKAHARLGITKSHKTFTMAQLQSGEVAYKSKLREKPKCDKHANQNLNIYCNTCEQLVCTTCSVLKHENHYRADISEAFEACKQEIAELMIEGEEKKAILSNANECIAESRLKLDIMFESTNENISQKADKEVARIRALEQKIKKEAKNIYEDRVKTFETAKNNNNEELKEAKQTLDEVNQLMAQEIQTEILDLKPKLLHNFKELMKKQPENVSDKLHFIDFEEHDEMSLGQLLLGKDESESESPFNNPRLEHSYSCDVECQFESMSPGVSLEYR</sequence>
<keyword evidence="5" id="KW-0175">Coiled coil</keyword>
<dbReference type="OMA" id="ERTICFC"/>
<organism evidence="8 9">
    <name type="scientific">Patiria miniata</name>
    <name type="common">Bat star</name>
    <name type="synonym">Asterina miniata</name>
    <dbReference type="NCBI Taxonomy" id="46514"/>
    <lineage>
        <taxon>Eukaryota</taxon>
        <taxon>Metazoa</taxon>
        <taxon>Echinodermata</taxon>
        <taxon>Eleutherozoa</taxon>
        <taxon>Asterozoa</taxon>
        <taxon>Asteroidea</taxon>
        <taxon>Valvatacea</taxon>
        <taxon>Valvatida</taxon>
        <taxon>Asterinidae</taxon>
        <taxon>Patiria</taxon>
    </lineage>
</organism>
<name>A0A914A5M7_PATMI</name>
<dbReference type="GeneID" id="119729992"/>
<dbReference type="PROSITE" id="PS50089">
    <property type="entry name" value="ZF_RING_2"/>
    <property type="match status" value="1"/>
</dbReference>
<keyword evidence="1" id="KW-0479">Metal-binding</keyword>
<evidence type="ECO:0000259" key="6">
    <source>
        <dbReference type="PROSITE" id="PS50089"/>
    </source>
</evidence>
<dbReference type="Proteomes" id="UP000887568">
    <property type="component" value="Unplaced"/>
</dbReference>
<dbReference type="InterPro" id="IPR018957">
    <property type="entry name" value="Znf_C3HC4_RING-type"/>
</dbReference>
<evidence type="ECO:0000256" key="5">
    <source>
        <dbReference type="SAM" id="Coils"/>
    </source>
</evidence>
<protein>
    <submittedName>
        <fullName evidence="8">Uncharacterized protein</fullName>
    </submittedName>
</protein>
<dbReference type="InterPro" id="IPR017907">
    <property type="entry name" value="Znf_RING_CS"/>
</dbReference>
<dbReference type="SUPFAM" id="SSF57845">
    <property type="entry name" value="B-box zinc-binding domain"/>
    <property type="match status" value="1"/>
</dbReference>
<dbReference type="PROSITE" id="PS50119">
    <property type="entry name" value="ZF_BBOX"/>
    <property type="match status" value="2"/>
</dbReference>
<accession>A0A914A5M7</accession>
<dbReference type="InterPro" id="IPR013083">
    <property type="entry name" value="Znf_RING/FYVE/PHD"/>
</dbReference>
<keyword evidence="3" id="KW-0862">Zinc</keyword>
<proteinExistence type="predicted"/>
<dbReference type="SMART" id="SM00336">
    <property type="entry name" value="BBOX"/>
    <property type="match status" value="2"/>
</dbReference>
<dbReference type="Pfam" id="PF00097">
    <property type="entry name" value="zf-C3HC4"/>
    <property type="match status" value="1"/>
</dbReference>
<dbReference type="InterPro" id="IPR000315">
    <property type="entry name" value="Znf_B-box"/>
</dbReference>
<dbReference type="OrthoDB" id="5951542at2759"/>
<feature type="domain" description="B box-type" evidence="7">
    <location>
        <begin position="163"/>
        <end position="204"/>
    </location>
</feature>
<feature type="coiled-coil region" evidence="5">
    <location>
        <begin position="251"/>
        <end position="318"/>
    </location>
</feature>
<evidence type="ECO:0000256" key="1">
    <source>
        <dbReference type="ARBA" id="ARBA00022723"/>
    </source>
</evidence>